<comment type="subunit">
    <text evidence="5">Homotetramer.</text>
</comment>
<evidence type="ECO:0000256" key="5">
    <source>
        <dbReference type="ARBA" id="ARBA00011881"/>
    </source>
</evidence>
<evidence type="ECO:0000313" key="12">
    <source>
        <dbReference type="EMBL" id="CCE27164.1"/>
    </source>
</evidence>
<accession>M1W9I8</accession>
<dbReference type="SUPFAM" id="SSF51556">
    <property type="entry name" value="Metallo-dependent hydrolases"/>
    <property type="match status" value="1"/>
</dbReference>
<comment type="pathway">
    <text evidence="3">Nitrogen metabolism; (S)-allantoin degradation; allantoate from (S)-allantoin: step 1/1.</text>
</comment>
<dbReference type="InterPro" id="IPR032466">
    <property type="entry name" value="Metal_Hydrolase"/>
</dbReference>
<evidence type="ECO:0000256" key="4">
    <source>
        <dbReference type="ARBA" id="ARBA00010368"/>
    </source>
</evidence>
<sequence>MATPNSPLAVPQHDALTILVSSRAVLPHLPSGSLTVSPATICISPTTGKIISVTPQILPSTSFPPDALYIDVSPRLLLPGLVDAHVHLNEPGRTPWEGFWTGTRAAASGGVTTVVDMPLNALPPTTTVGALREKLTACKGQCWVDVGFYGGVVPGNEGELLGLIEAGVRGFKGFLIDSGVDEFPAITPDDMALAMKALKDSSTTLMFHAEMEPCAGNTPIQAADERNSPSPNDVTTYQTFLDSRPPTLETTAVEAILSASPLAPSLHLHIVHLSAAQCIPLLRNARAQGINITAETCFHYLGLSAEEIPNGDTRHKCCPPIRNAHNRHALWEELAAPDSCIRSVVSDHSPCTPDLKLLPKGLCCSPGPDATKPDATKQAGDFMSAWGGISSVGLGLSIIHTAANERSETDGSLSITDIVRLCCQAPAEQVGLSHRKGALEVGLDADICVFDDSETWTLGRDDMRWKNRCSPWEGHRGLRSCYEADAFPKLEQLWIGPFVPYLNPNLIRDTMWPHLKVLVFDPRTYIISETYDEESRSVLRFMSGLKSLQYISLESTDGNYCPCIFSGSYDVISDRNLKQYSEFQNLRAFQSRTMCISPEGAQALLSDAIASEQLTSFSIVFPYIPDPDSDGPSPDSEGSSTDNEGSSTDNEGPSTDNEHTSFLKGYEWFRGTPSIHTLGCYDFNFLSPTRKARDKPLRQFLASFPNLRTLSIGSRYYESEELTDVLIAILRVTHLKTIYVSSYCDRGQLMQVARAQRVRVVEGRLPLFGYGPQWPIPLKD</sequence>
<feature type="compositionally biased region" description="Polar residues" evidence="10">
    <location>
        <begin position="641"/>
        <end position="655"/>
    </location>
</feature>
<evidence type="ECO:0000256" key="1">
    <source>
        <dbReference type="ARBA" id="ARBA00001756"/>
    </source>
</evidence>
<dbReference type="OrthoDB" id="10258955at2759"/>
<feature type="region of interest" description="Disordered" evidence="10">
    <location>
        <begin position="626"/>
        <end position="658"/>
    </location>
</feature>
<dbReference type="GO" id="GO:0046872">
    <property type="term" value="F:metal ion binding"/>
    <property type="evidence" value="ECO:0007669"/>
    <property type="project" value="UniProtKB-KW"/>
</dbReference>
<evidence type="ECO:0000256" key="10">
    <source>
        <dbReference type="SAM" id="MobiDB-lite"/>
    </source>
</evidence>
<dbReference type="HOGENOM" id="CLU_359019_0_0_1"/>
<dbReference type="PANTHER" id="PTHR43668:SF2">
    <property type="entry name" value="ALLANTOINASE"/>
    <property type="match status" value="1"/>
</dbReference>
<dbReference type="InterPro" id="IPR011059">
    <property type="entry name" value="Metal-dep_hydrolase_composite"/>
</dbReference>
<evidence type="ECO:0000256" key="3">
    <source>
        <dbReference type="ARBA" id="ARBA00004968"/>
    </source>
</evidence>
<dbReference type="Gene3D" id="3.20.20.140">
    <property type="entry name" value="Metal-dependent hydrolases"/>
    <property type="match status" value="1"/>
</dbReference>
<dbReference type="PROSITE" id="PS00482">
    <property type="entry name" value="DIHYDROOROTASE_1"/>
    <property type="match status" value="1"/>
</dbReference>
<dbReference type="GO" id="GO:0005737">
    <property type="term" value="C:cytoplasm"/>
    <property type="evidence" value="ECO:0007669"/>
    <property type="project" value="TreeGrafter"/>
</dbReference>
<dbReference type="GO" id="GO:0004038">
    <property type="term" value="F:allantoinase activity"/>
    <property type="evidence" value="ECO:0007669"/>
    <property type="project" value="UniProtKB-EC"/>
</dbReference>
<proteinExistence type="inferred from homology"/>
<dbReference type="EMBL" id="CAGA01000003">
    <property type="protein sequence ID" value="CCE27164.1"/>
    <property type="molecule type" value="Genomic_DNA"/>
</dbReference>
<dbReference type="InterPro" id="IPR002195">
    <property type="entry name" value="Dihydroorotase_CS"/>
</dbReference>
<keyword evidence="7" id="KW-0479">Metal-binding</keyword>
<comment type="catalytic activity">
    <reaction evidence="1">
        <text>(S)-allantoin + H2O = allantoate + H(+)</text>
        <dbReference type="Rhea" id="RHEA:17029"/>
        <dbReference type="ChEBI" id="CHEBI:15377"/>
        <dbReference type="ChEBI" id="CHEBI:15378"/>
        <dbReference type="ChEBI" id="CHEBI:15678"/>
        <dbReference type="ChEBI" id="CHEBI:17536"/>
        <dbReference type="EC" id="3.5.2.5"/>
    </reaction>
</comment>
<dbReference type="Pfam" id="PF01979">
    <property type="entry name" value="Amidohydro_1"/>
    <property type="match status" value="1"/>
</dbReference>
<dbReference type="EC" id="3.5.2.5" evidence="6"/>
<dbReference type="eggNOG" id="KOG2584">
    <property type="taxonomic scope" value="Eukaryota"/>
</dbReference>
<dbReference type="GO" id="GO:0006145">
    <property type="term" value="P:purine nucleobase catabolic process"/>
    <property type="evidence" value="ECO:0007669"/>
    <property type="project" value="TreeGrafter"/>
</dbReference>
<dbReference type="InterPro" id="IPR050138">
    <property type="entry name" value="DHOase/Allantoinase_Hydrolase"/>
</dbReference>
<evidence type="ECO:0000313" key="13">
    <source>
        <dbReference type="Proteomes" id="UP000016801"/>
    </source>
</evidence>
<dbReference type="PANTHER" id="PTHR43668">
    <property type="entry name" value="ALLANTOINASE"/>
    <property type="match status" value="1"/>
</dbReference>
<dbReference type="AlphaFoldDB" id="M1W9I8"/>
<evidence type="ECO:0000256" key="7">
    <source>
        <dbReference type="ARBA" id="ARBA00022723"/>
    </source>
</evidence>
<keyword evidence="8" id="KW-0378">Hydrolase</keyword>
<dbReference type="FunFam" id="3.20.20.140:FF:000032">
    <property type="entry name" value="Allantoinase Dal1"/>
    <property type="match status" value="1"/>
</dbReference>
<dbReference type="Proteomes" id="UP000016801">
    <property type="component" value="Unassembled WGS sequence"/>
</dbReference>
<feature type="domain" description="Amidohydrolase-related" evidence="11">
    <location>
        <begin position="77"/>
        <end position="452"/>
    </location>
</feature>
<comment type="similarity">
    <text evidence="4">Belongs to the metallo-dependent hydrolases superfamily. Allantoinase family.</text>
</comment>
<evidence type="ECO:0000256" key="6">
    <source>
        <dbReference type="ARBA" id="ARBA00012863"/>
    </source>
</evidence>
<keyword evidence="9" id="KW-0862">Zinc</keyword>
<dbReference type="SUPFAM" id="SSF51338">
    <property type="entry name" value="Composite domain of metallo-dependent hydrolases"/>
    <property type="match status" value="1"/>
</dbReference>
<reference evidence="12 13" key="1">
    <citation type="journal article" date="2013" name="PLoS Genet.">
        <title>Plant-symbiotic fungi as chemical engineers: Multi-genome analysis of the Clavicipitaceae reveals dynamics of alkaloid loci.</title>
        <authorList>
            <person name="Schardl C.L."/>
            <person name="Young C.A."/>
            <person name="Hesse U."/>
            <person name="Amyotte S.G."/>
            <person name="Andreeva K."/>
            <person name="Calie P.J."/>
            <person name="Fleetwood D.J."/>
            <person name="Haws D.C."/>
            <person name="Moore N."/>
            <person name="Oeser B."/>
            <person name="Panaccione D.G."/>
            <person name="Schweri K.K."/>
            <person name="Voisey C.R."/>
            <person name="Farman M.L."/>
            <person name="Jaromczyk J.W."/>
            <person name="Roe B.A."/>
            <person name="O'Sullivan D.M."/>
            <person name="Scott B."/>
            <person name="Tudzynski P."/>
            <person name="An Z."/>
            <person name="Arnaoudova E.G."/>
            <person name="Bullock C.T."/>
            <person name="Charlton N.D."/>
            <person name="Chen L."/>
            <person name="Cox M."/>
            <person name="Dinkins R.D."/>
            <person name="Florea S."/>
            <person name="Glenn A.E."/>
            <person name="Gordon A."/>
            <person name="Gueldener U."/>
            <person name="Harris D.R."/>
            <person name="Hollin W."/>
            <person name="Jaromczyk J."/>
            <person name="Johnson R.D."/>
            <person name="Khan A.K."/>
            <person name="Leistner E."/>
            <person name="Leuchtmann A."/>
            <person name="Li C."/>
            <person name="Liu J."/>
            <person name="Liu J."/>
            <person name="Liu M."/>
            <person name="Mace W."/>
            <person name="Machado C."/>
            <person name="Nagabhyru P."/>
            <person name="Pan J."/>
            <person name="Schmid J."/>
            <person name="Sugawara K."/>
            <person name="Steiner U."/>
            <person name="Takach J.E."/>
            <person name="Tanaka E."/>
            <person name="Webb J.S."/>
            <person name="Wilson E.V."/>
            <person name="Wiseman J.L."/>
            <person name="Yoshida R."/>
            <person name="Zeng Z."/>
        </authorList>
    </citation>
    <scope>NUCLEOTIDE SEQUENCE [LARGE SCALE GENOMIC DNA]</scope>
    <source>
        <strain evidence="12 13">20.1</strain>
    </source>
</reference>
<dbReference type="InterPro" id="IPR006680">
    <property type="entry name" value="Amidohydro-rel"/>
</dbReference>
<comment type="caution">
    <text evidence="12">The sequence shown here is derived from an EMBL/GenBank/DDBJ whole genome shotgun (WGS) entry which is preliminary data.</text>
</comment>
<dbReference type="STRING" id="1111077.M1W9I8"/>
<protein>
    <recommendedName>
        <fullName evidence="6">allantoinase</fullName>
        <ecNumber evidence="6">3.5.2.5</ecNumber>
    </recommendedName>
</protein>
<evidence type="ECO:0000259" key="11">
    <source>
        <dbReference type="Pfam" id="PF01979"/>
    </source>
</evidence>
<feature type="compositionally biased region" description="Low complexity" evidence="10">
    <location>
        <begin position="630"/>
        <end position="640"/>
    </location>
</feature>
<dbReference type="VEuPathDB" id="FungiDB:CPUR_00636"/>
<evidence type="ECO:0000256" key="9">
    <source>
        <dbReference type="ARBA" id="ARBA00022833"/>
    </source>
</evidence>
<gene>
    <name evidence="12" type="ORF">CPUR_00636</name>
</gene>
<evidence type="ECO:0000256" key="2">
    <source>
        <dbReference type="ARBA" id="ARBA00001947"/>
    </source>
</evidence>
<organism evidence="12 13">
    <name type="scientific">Claviceps purpurea (strain 20.1)</name>
    <name type="common">Ergot fungus</name>
    <name type="synonym">Sphacelia segetum</name>
    <dbReference type="NCBI Taxonomy" id="1111077"/>
    <lineage>
        <taxon>Eukaryota</taxon>
        <taxon>Fungi</taxon>
        <taxon>Dikarya</taxon>
        <taxon>Ascomycota</taxon>
        <taxon>Pezizomycotina</taxon>
        <taxon>Sordariomycetes</taxon>
        <taxon>Hypocreomycetidae</taxon>
        <taxon>Hypocreales</taxon>
        <taxon>Clavicipitaceae</taxon>
        <taxon>Claviceps</taxon>
    </lineage>
</organism>
<name>M1W9I8_CLAP2</name>
<comment type="cofactor">
    <cofactor evidence="2">
        <name>Zn(2+)</name>
        <dbReference type="ChEBI" id="CHEBI:29105"/>
    </cofactor>
</comment>
<keyword evidence="13" id="KW-1185">Reference proteome</keyword>
<evidence type="ECO:0000256" key="8">
    <source>
        <dbReference type="ARBA" id="ARBA00022801"/>
    </source>
</evidence>